<dbReference type="RefSeq" id="WP_149894085.1">
    <property type="nucleotide sequence ID" value="NZ_JBHUFA010000003.1"/>
</dbReference>
<organism evidence="1 2">
    <name type="scientific">Roseibium aestuarii</name>
    <dbReference type="NCBI Taxonomy" id="2600299"/>
    <lineage>
        <taxon>Bacteria</taxon>
        <taxon>Pseudomonadati</taxon>
        <taxon>Pseudomonadota</taxon>
        <taxon>Alphaproteobacteria</taxon>
        <taxon>Hyphomicrobiales</taxon>
        <taxon>Stappiaceae</taxon>
        <taxon>Roseibium</taxon>
    </lineage>
</organism>
<sequence>MREAHEWIEHARPARTLSLVDKILHPRKKISALDQMEHFGMARQIADIAGKQTTVNTGADFACAGLAPTTTVKPTTKTTA</sequence>
<name>A0ABW4JUX3_9HYPH</name>
<proteinExistence type="predicted"/>
<dbReference type="Proteomes" id="UP001597327">
    <property type="component" value="Unassembled WGS sequence"/>
</dbReference>
<evidence type="ECO:0000313" key="1">
    <source>
        <dbReference type="EMBL" id="MFD1695949.1"/>
    </source>
</evidence>
<comment type="caution">
    <text evidence="1">The sequence shown here is derived from an EMBL/GenBank/DDBJ whole genome shotgun (WGS) entry which is preliminary data.</text>
</comment>
<dbReference type="EMBL" id="JBHUFA010000003">
    <property type="protein sequence ID" value="MFD1695949.1"/>
    <property type="molecule type" value="Genomic_DNA"/>
</dbReference>
<gene>
    <name evidence="1" type="ORF">ACFSC7_10520</name>
</gene>
<protein>
    <submittedName>
        <fullName evidence="1">Uncharacterized protein</fullName>
    </submittedName>
</protein>
<evidence type="ECO:0000313" key="2">
    <source>
        <dbReference type="Proteomes" id="UP001597327"/>
    </source>
</evidence>
<accession>A0ABW4JUX3</accession>
<reference evidence="2" key="1">
    <citation type="journal article" date="2019" name="Int. J. Syst. Evol. Microbiol.">
        <title>The Global Catalogue of Microorganisms (GCM) 10K type strain sequencing project: providing services to taxonomists for standard genome sequencing and annotation.</title>
        <authorList>
            <consortium name="The Broad Institute Genomics Platform"/>
            <consortium name="The Broad Institute Genome Sequencing Center for Infectious Disease"/>
            <person name="Wu L."/>
            <person name="Ma J."/>
        </authorList>
    </citation>
    <scope>NUCLEOTIDE SEQUENCE [LARGE SCALE GENOMIC DNA]</scope>
    <source>
        <strain evidence="2">JCM 3369</strain>
    </source>
</reference>
<keyword evidence="2" id="KW-1185">Reference proteome</keyword>